<feature type="transmembrane region" description="Helical" evidence="1">
    <location>
        <begin position="49"/>
        <end position="75"/>
    </location>
</feature>
<evidence type="ECO:0008006" key="4">
    <source>
        <dbReference type="Google" id="ProtNLM"/>
    </source>
</evidence>
<feature type="transmembrane region" description="Helical" evidence="1">
    <location>
        <begin position="123"/>
        <end position="146"/>
    </location>
</feature>
<evidence type="ECO:0000313" key="2">
    <source>
        <dbReference type="EMBL" id="TQM89575.1"/>
    </source>
</evidence>
<organism evidence="2 3">
    <name type="scientific">Roseinatronobacter monicus</name>
    <dbReference type="NCBI Taxonomy" id="393481"/>
    <lineage>
        <taxon>Bacteria</taxon>
        <taxon>Pseudomonadati</taxon>
        <taxon>Pseudomonadota</taxon>
        <taxon>Alphaproteobacteria</taxon>
        <taxon>Rhodobacterales</taxon>
        <taxon>Paracoccaceae</taxon>
        <taxon>Roseinatronobacter</taxon>
    </lineage>
</organism>
<dbReference type="Proteomes" id="UP000320582">
    <property type="component" value="Unassembled WGS sequence"/>
</dbReference>
<keyword evidence="1" id="KW-1133">Transmembrane helix</keyword>
<dbReference type="RefSeq" id="WP_142085961.1">
    <property type="nucleotide sequence ID" value="NZ_VFPT01000006.1"/>
</dbReference>
<comment type="caution">
    <text evidence="2">The sequence shown here is derived from an EMBL/GenBank/DDBJ whole genome shotgun (WGS) entry which is preliminary data.</text>
</comment>
<protein>
    <recommendedName>
        <fullName evidence="4">DUF1109 family protein</fullName>
    </recommendedName>
</protein>
<proteinExistence type="predicted"/>
<feature type="transmembrane region" description="Helical" evidence="1">
    <location>
        <begin position="96"/>
        <end position="117"/>
    </location>
</feature>
<gene>
    <name evidence="2" type="ORF">BD293_4597</name>
</gene>
<feature type="transmembrane region" description="Helical" evidence="1">
    <location>
        <begin position="182"/>
        <end position="204"/>
    </location>
</feature>
<keyword evidence="3" id="KW-1185">Reference proteome</keyword>
<dbReference type="AlphaFoldDB" id="A0A543K3E7"/>
<dbReference type="OrthoDB" id="7869543at2"/>
<name>A0A543K3E7_9RHOB</name>
<dbReference type="InterPro" id="IPR009495">
    <property type="entry name" value="NrsF"/>
</dbReference>
<keyword evidence="1" id="KW-0472">Membrane</keyword>
<dbReference type="EMBL" id="VFPT01000006">
    <property type="protein sequence ID" value="TQM89575.1"/>
    <property type="molecule type" value="Genomic_DNA"/>
</dbReference>
<accession>A0A543K3E7</accession>
<reference evidence="2 3" key="1">
    <citation type="submission" date="2019-06" db="EMBL/GenBank/DDBJ databases">
        <title>Genomic Encyclopedia of Archaeal and Bacterial Type Strains, Phase II (KMG-II): from individual species to whole genera.</title>
        <authorList>
            <person name="Goeker M."/>
        </authorList>
    </citation>
    <scope>NUCLEOTIDE SEQUENCE [LARGE SCALE GENOMIC DNA]</scope>
    <source>
        <strain evidence="2 3">DSM 18423</strain>
    </source>
</reference>
<evidence type="ECO:0000256" key="1">
    <source>
        <dbReference type="SAM" id="Phobius"/>
    </source>
</evidence>
<keyword evidence="1" id="KW-0812">Transmembrane</keyword>
<feature type="transmembrane region" description="Helical" evidence="1">
    <location>
        <begin position="24"/>
        <end position="43"/>
    </location>
</feature>
<sequence>MKTEDLIMALSADTLPRKSVVQQLGRAMPVAILISIAAFFAFWGPRPDIWAALGSAAVLKTVLPLCLVVLAAALAQSLTHPGARHDIRSAALGLSVVLVLGVFGAALLNAGGAGLIAALSTPSLLTCLLSIPVLGLPVLAAAFWALSSGAALRPRLTGAVAGLIAGGLAASVYSLYCDKDMILFVVPAYFAAIASISVIGALLGPRLLKW</sequence>
<dbReference type="Pfam" id="PF06532">
    <property type="entry name" value="NrsF"/>
    <property type="match status" value="1"/>
</dbReference>
<evidence type="ECO:0000313" key="3">
    <source>
        <dbReference type="Proteomes" id="UP000320582"/>
    </source>
</evidence>
<feature type="transmembrane region" description="Helical" evidence="1">
    <location>
        <begin position="158"/>
        <end position="176"/>
    </location>
</feature>